<dbReference type="RefSeq" id="WP_121534164.1">
    <property type="nucleotide sequence ID" value="NZ_RCHI01000013.1"/>
</dbReference>
<evidence type="ECO:0000256" key="3">
    <source>
        <dbReference type="ARBA" id="ARBA00022801"/>
    </source>
</evidence>
<comment type="caution">
    <text evidence="6">The sequence shown here is derived from an EMBL/GenBank/DDBJ whole genome shotgun (WGS) entry which is preliminary data.</text>
</comment>
<dbReference type="SUPFAM" id="SSF54001">
    <property type="entry name" value="Cysteine proteinases"/>
    <property type="match status" value="1"/>
</dbReference>
<keyword evidence="2" id="KW-0645">Protease</keyword>
<evidence type="ECO:0000256" key="4">
    <source>
        <dbReference type="ARBA" id="ARBA00022807"/>
    </source>
</evidence>
<dbReference type="EMBL" id="RCHI01000013">
    <property type="protein sequence ID" value="RLL63906.1"/>
    <property type="molecule type" value="Genomic_DNA"/>
</dbReference>
<feature type="domain" description="NlpC/P60" evidence="5">
    <location>
        <begin position="1"/>
        <end position="147"/>
    </location>
</feature>
<dbReference type="Proteomes" id="UP000279673">
    <property type="component" value="Unassembled WGS sequence"/>
</dbReference>
<dbReference type="NCBIfam" id="TIGR02219">
    <property type="entry name" value="phage_NlpC_fam"/>
    <property type="match status" value="1"/>
</dbReference>
<reference evidence="6 7" key="1">
    <citation type="submission" date="2018-10" db="EMBL/GenBank/DDBJ databases">
        <title>Rhodobacter sp . BO-81.</title>
        <authorList>
            <person name="Im W.T."/>
        </authorList>
    </citation>
    <scope>NUCLEOTIDE SEQUENCE [LARGE SCALE GENOMIC DNA]</scope>
    <source>
        <strain evidence="6 7">BO-81</strain>
    </source>
</reference>
<dbReference type="Gene3D" id="3.90.1720.10">
    <property type="entry name" value="endopeptidase domain like (from Nostoc punctiforme)"/>
    <property type="match status" value="1"/>
</dbReference>
<comment type="similarity">
    <text evidence="1">Belongs to the peptidase C40 family.</text>
</comment>
<accession>A0A421BLV5</accession>
<evidence type="ECO:0000256" key="1">
    <source>
        <dbReference type="ARBA" id="ARBA00007074"/>
    </source>
</evidence>
<keyword evidence="7" id="KW-1185">Reference proteome</keyword>
<evidence type="ECO:0000313" key="6">
    <source>
        <dbReference type="EMBL" id="RLL63906.1"/>
    </source>
</evidence>
<protein>
    <submittedName>
        <fullName evidence="6">Peptidase</fullName>
    </submittedName>
</protein>
<sequence length="151" mass="16385">MSVGEQAVAIARRWIGTPYLHQASVEGAGSDCLGLLRGIWREIHGQEPEPVPAYTPDWSEPAREERLWAAARRHLVVASEEAGSLPEWPGEVILFRLRAGGVAKHLGIAAEVGAGASFVHAYSGHGVIESPLSRPWARRIVARFQFCEGGI</sequence>
<dbReference type="InterPro" id="IPR011929">
    <property type="entry name" value="Phage_pept_NlpC/P60"/>
</dbReference>
<keyword evidence="3" id="KW-0378">Hydrolase</keyword>
<dbReference type="GO" id="GO:0008234">
    <property type="term" value="F:cysteine-type peptidase activity"/>
    <property type="evidence" value="ECO:0007669"/>
    <property type="project" value="UniProtKB-KW"/>
</dbReference>
<gene>
    <name evidence="6" type="ORF">DYS74_13235</name>
</gene>
<evidence type="ECO:0000313" key="7">
    <source>
        <dbReference type="Proteomes" id="UP000279673"/>
    </source>
</evidence>
<evidence type="ECO:0000256" key="2">
    <source>
        <dbReference type="ARBA" id="ARBA00022670"/>
    </source>
</evidence>
<dbReference type="InterPro" id="IPR000064">
    <property type="entry name" value="NLP_P60_dom"/>
</dbReference>
<organism evidence="6 7">
    <name type="scientific">Paenirhodobacter hankyongi</name>
    <dbReference type="NCBI Taxonomy" id="2294033"/>
    <lineage>
        <taxon>Bacteria</taxon>
        <taxon>Pseudomonadati</taxon>
        <taxon>Pseudomonadota</taxon>
        <taxon>Alphaproteobacteria</taxon>
        <taxon>Rhodobacterales</taxon>
        <taxon>Rhodobacter group</taxon>
        <taxon>Paenirhodobacter</taxon>
    </lineage>
</organism>
<dbReference type="GO" id="GO:0006508">
    <property type="term" value="P:proteolysis"/>
    <property type="evidence" value="ECO:0007669"/>
    <property type="project" value="UniProtKB-KW"/>
</dbReference>
<proteinExistence type="inferred from homology"/>
<keyword evidence="4" id="KW-0788">Thiol protease</keyword>
<dbReference type="PROSITE" id="PS51935">
    <property type="entry name" value="NLPC_P60"/>
    <property type="match status" value="1"/>
</dbReference>
<name>A0A421BLV5_9RHOB</name>
<evidence type="ECO:0000259" key="5">
    <source>
        <dbReference type="PROSITE" id="PS51935"/>
    </source>
</evidence>
<dbReference type="InterPro" id="IPR038765">
    <property type="entry name" value="Papain-like_cys_pep_sf"/>
</dbReference>
<dbReference type="AlphaFoldDB" id="A0A421BLV5"/>